<organism evidence="1 2">
    <name type="scientific">Metabacillus hrfriensis</name>
    <dbReference type="NCBI Taxonomy" id="3048891"/>
    <lineage>
        <taxon>Bacteria</taxon>
        <taxon>Bacillati</taxon>
        <taxon>Bacillota</taxon>
        <taxon>Bacilli</taxon>
        <taxon>Bacillales</taxon>
        <taxon>Bacillaceae</taxon>
        <taxon>Metabacillus</taxon>
    </lineage>
</organism>
<accession>A0ACD4RAW4</accession>
<proteinExistence type="predicted"/>
<evidence type="ECO:0000313" key="1">
    <source>
        <dbReference type="EMBL" id="WHZ57589.1"/>
    </source>
</evidence>
<reference evidence="2" key="1">
    <citation type="journal article" date="2025" name="Aquaculture">
        <title>Assessment of the bioflocculant production and safety properties of Metabacillus hrfriensis sp. nov. based on phenotypic and whole-genome sequencing analysis.</title>
        <authorList>
            <person name="Zhang R."/>
            <person name="Zhao Z."/>
            <person name="Luo L."/>
            <person name="Wang S."/>
            <person name="Guo K."/>
            <person name="Xu W."/>
        </authorList>
    </citation>
    <scope>NUCLEOTIDE SEQUENCE [LARGE SCALE GENOMIC DNA]</scope>
    <source>
        <strain evidence="2">CT-WN-B3</strain>
    </source>
</reference>
<evidence type="ECO:0000313" key="2">
    <source>
        <dbReference type="Proteomes" id="UP001226091"/>
    </source>
</evidence>
<gene>
    <name evidence="1" type="ORF">QLQ22_23575</name>
</gene>
<dbReference type="Proteomes" id="UP001226091">
    <property type="component" value="Chromosome"/>
</dbReference>
<name>A0ACD4RAW4_9BACI</name>
<keyword evidence="2" id="KW-1185">Reference proteome</keyword>
<dbReference type="EMBL" id="CP126116">
    <property type="protein sequence ID" value="WHZ57589.1"/>
    <property type="molecule type" value="Genomic_DNA"/>
</dbReference>
<protein>
    <submittedName>
        <fullName evidence="1">Triple tyrosine motif-containing protein</fullName>
    </submittedName>
</protein>
<sequence>MSFKVEGIKVTGVHVNADVVSPQIIGNSIKLTASAEGGTNPDYRFLVRDEKGTLTTIQEYGNGSNASWTPTEPGIYKIIVHAKDSSRTGSGNYYEARTEMKFMIEGIKVTGVQINSDAASPQLHGHPIKLTATAEGGTNPDYRFLVRDEKGILTTIQDYGNGSSAIWTPTNPGTYKIIVHAKDRSRTGQGNYYESRNELRFIIE</sequence>